<dbReference type="PANTHER" id="PTHR46173:SF1">
    <property type="entry name" value="CCA TRNA NUCLEOTIDYLTRANSFERASE 1, MITOCHONDRIAL"/>
    <property type="match status" value="1"/>
</dbReference>
<dbReference type="EMBL" id="JACGQI010000001">
    <property type="protein sequence ID" value="MBF2229134.1"/>
    <property type="molecule type" value="Genomic_DNA"/>
</dbReference>
<feature type="binding site" evidence="11">
    <location>
        <position position="164"/>
    </location>
    <ligand>
        <name>CTP</name>
        <dbReference type="ChEBI" id="CHEBI:37563"/>
    </ligand>
</feature>
<dbReference type="OrthoDB" id="9805698at2"/>
<evidence type="ECO:0000313" key="17">
    <source>
        <dbReference type="EMBL" id="PIH11382.1"/>
    </source>
</evidence>
<evidence type="ECO:0000256" key="9">
    <source>
        <dbReference type="ARBA" id="ARBA00022842"/>
    </source>
</evidence>
<dbReference type="Gene3D" id="1.10.246.80">
    <property type="match status" value="1"/>
</dbReference>
<dbReference type="GO" id="GO:0042245">
    <property type="term" value="P:RNA repair"/>
    <property type="evidence" value="ECO:0007669"/>
    <property type="project" value="UniProtKB-KW"/>
</dbReference>
<keyword evidence="4 11" id="KW-0548">Nucleotidyltransferase</keyword>
<dbReference type="InterPro" id="IPR023068">
    <property type="entry name" value="CCA-adding_enz_firmicutes"/>
</dbReference>
<dbReference type="AlphaFoldDB" id="A0A4Q9W8C3"/>
<feature type="binding site" evidence="11">
    <location>
        <position position="43"/>
    </location>
    <ligand>
        <name>Mg(2+)</name>
        <dbReference type="ChEBI" id="CHEBI:18420"/>
    </ligand>
</feature>
<feature type="binding site" evidence="11">
    <location>
        <position position="112"/>
    </location>
    <ligand>
        <name>ATP</name>
        <dbReference type="ChEBI" id="CHEBI:30616"/>
    </ligand>
</feature>
<comment type="cofactor">
    <cofactor evidence="1 11">
        <name>Mg(2+)</name>
        <dbReference type="ChEBI" id="CHEBI:18420"/>
    </cofactor>
</comment>
<dbReference type="InterPro" id="IPR032828">
    <property type="entry name" value="PolyA_RNA-bd"/>
</dbReference>
<dbReference type="InterPro" id="IPR043519">
    <property type="entry name" value="NT_sf"/>
</dbReference>
<feature type="binding site" evidence="11">
    <location>
        <position position="112"/>
    </location>
    <ligand>
        <name>CTP</name>
        <dbReference type="ChEBI" id="CHEBI:37563"/>
    </ligand>
</feature>
<evidence type="ECO:0000313" key="15">
    <source>
        <dbReference type="EMBL" id="MBF2229134.1"/>
    </source>
</evidence>
<dbReference type="Pfam" id="PF01743">
    <property type="entry name" value="PolyA_pol"/>
    <property type="match status" value="1"/>
</dbReference>
<reference evidence="15" key="2">
    <citation type="submission" date="2020-08" db="EMBL/GenBank/DDBJ databases">
        <title>Changes in the skin microbiome associated with squamous cell carcinoma in transplant recipients.</title>
        <authorList>
            <person name="Zaugg J."/>
            <person name="Krueger A."/>
            <person name="Lachner N."/>
        </authorList>
    </citation>
    <scope>NUCLEOTIDE SEQUENCE</scope>
    <source>
        <strain evidence="15">R5988</strain>
    </source>
</reference>
<evidence type="ECO:0000256" key="10">
    <source>
        <dbReference type="ARBA" id="ARBA00022884"/>
    </source>
</evidence>
<evidence type="ECO:0000313" key="18">
    <source>
        <dbReference type="Proteomes" id="UP000228502"/>
    </source>
</evidence>
<evidence type="ECO:0000259" key="13">
    <source>
        <dbReference type="Pfam" id="PF12627"/>
    </source>
</evidence>
<dbReference type="EMBL" id="PEJG01000001">
    <property type="protein sequence ID" value="PIH11382.1"/>
    <property type="molecule type" value="Genomic_DNA"/>
</dbReference>
<dbReference type="OMA" id="WKNSNAM"/>
<comment type="function">
    <text evidence="11">Catalyzes the addition and repair of the essential 3'-terminal CCA sequence in tRNAs without using a nucleic acid template. Adds these three nucleotides in the order of C, C, and A to the tRNA nucleotide-73, using CTP and ATP as substrates and producing inorganic pyrophosphate. tRNA 3'-terminal CCA addition is required both for tRNA processing and repair. Also involved in tRNA surveillance by mediating tandem CCA addition to generate a CCACCA at the 3' terminus of unstable tRNAs. While stable tRNAs receive only 3'-terminal CCA, unstable tRNAs are marked with CCACCA and rapidly degraded.</text>
</comment>
<feature type="binding site" evidence="11">
    <location>
        <position position="158"/>
    </location>
    <ligand>
        <name>ATP</name>
        <dbReference type="ChEBI" id="CHEBI:30616"/>
    </ligand>
</feature>
<feature type="binding site" evidence="11">
    <location>
        <position position="164"/>
    </location>
    <ligand>
        <name>ATP</name>
        <dbReference type="ChEBI" id="CHEBI:30616"/>
    </ligand>
</feature>
<dbReference type="GO" id="GO:0000049">
    <property type="term" value="F:tRNA binding"/>
    <property type="evidence" value="ECO:0007669"/>
    <property type="project" value="UniProtKB-UniRule"/>
</dbReference>
<dbReference type="RefSeq" id="WP_001831104.1">
    <property type="nucleotide sequence ID" value="NZ_AP019721.1"/>
</dbReference>
<dbReference type="SUPFAM" id="SSF81891">
    <property type="entry name" value="Poly A polymerase C-terminal region-like"/>
    <property type="match status" value="1"/>
</dbReference>
<dbReference type="GO" id="GO:0000287">
    <property type="term" value="F:magnesium ion binding"/>
    <property type="evidence" value="ECO:0007669"/>
    <property type="project" value="UniProtKB-UniRule"/>
</dbReference>
<comment type="miscellaneous">
    <text evidence="11">A single active site specifically recognizes both ATP and CTP and is responsible for their addition.</text>
</comment>
<dbReference type="InterPro" id="IPR050264">
    <property type="entry name" value="Bact_CCA-adding_enz_type3_sf"/>
</dbReference>
<comment type="caution">
    <text evidence="15">The sequence shown here is derived from an EMBL/GenBank/DDBJ whole genome shotgun (WGS) entry which is preliminary data.</text>
</comment>
<dbReference type="Gene3D" id="1.10.3090.10">
    <property type="entry name" value="cca-adding enzyme, domain 2"/>
    <property type="match status" value="1"/>
</dbReference>
<dbReference type="KEGG" id="seps:DP17_109"/>
<keyword evidence="6 11" id="KW-0547">Nucleotide-binding</keyword>
<evidence type="ECO:0000313" key="19">
    <source>
        <dbReference type="Proteomes" id="UP000648077"/>
    </source>
</evidence>
<keyword evidence="5 11" id="KW-0479">Metal-binding</keyword>
<accession>A0A4Q9W8C3</accession>
<feature type="binding site" evidence="11">
    <location>
        <position position="161"/>
    </location>
    <ligand>
        <name>ATP</name>
        <dbReference type="ChEBI" id="CHEBI:30616"/>
    </ligand>
</feature>
<dbReference type="Proteomes" id="UP000228502">
    <property type="component" value="Unassembled WGS sequence"/>
</dbReference>
<feature type="binding site" evidence="11">
    <location>
        <position position="158"/>
    </location>
    <ligand>
        <name>CTP</name>
        <dbReference type="ChEBI" id="CHEBI:37563"/>
    </ligand>
</feature>
<comment type="subunit">
    <text evidence="11">Homodimer.</text>
</comment>
<feature type="binding site" evidence="11">
    <location>
        <position position="31"/>
    </location>
    <ligand>
        <name>CTP</name>
        <dbReference type="ChEBI" id="CHEBI:37563"/>
    </ligand>
</feature>
<evidence type="ECO:0000256" key="8">
    <source>
        <dbReference type="ARBA" id="ARBA00022840"/>
    </source>
</evidence>
<dbReference type="InterPro" id="IPR032810">
    <property type="entry name" value="CCA-adding_enz_C"/>
</dbReference>
<comment type="catalytic activity">
    <reaction evidence="11">
        <text>a tRNA with a 3' CCA end + 2 CTP + ATP = a tRNA with a 3' CCACCA end + 3 diphosphate</text>
        <dbReference type="Rhea" id="RHEA:76235"/>
        <dbReference type="Rhea" id="RHEA-COMP:10468"/>
        <dbReference type="Rhea" id="RHEA-COMP:18655"/>
        <dbReference type="ChEBI" id="CHEBI:30616"/>
        <dbReference type="ChEBI" id="CHEBI:33019"/>
        <dbReference type="ChEBI" id="CHEBI:37563"/>
        <dbReference type="ChEBI" id="CHEBI:83071"/>
        <dbReference type="ChEBI" id="CHEBI:195187"/>
    </reaction>
</comment>
<dbReference type="GO" id="GO:0004810">
    <property type="term" value="F:CCA tRNA nucleotidyltransferase activity"/>
    <property type="evidence" value="ECO:0007669"/>
    <property type="project" value="UniProtKB-UniRule"/>
</dbReference>
<dbReference type="InterPro" id="IPR002646">
    <property type="entry name" value="PolA_pol_head_dom"/>
</dbReference>
<dbReference type="HAMAP" id="MF_01263">
    <property type="entry name" value="CCA_bact_type3"/>
    <property type="match status" value="1"/>
</dbReference>
<dbReference type="Gene3D" id="3.30.460.10">
    <property type="entry name" value="Beta Polymerase, domain 2"/>
    <property type="match status" value="1"/>
</dbReference>
<evidence type="ECO:0000259" key="14">
    <source>
        <dbReference type="Pfam" id="PF13735"/>
    </source>
</evidence>
<dbReference type="GO" id="GO:0005524">
    <property type="term" value="F:ATP binding"/>
    <property type="evidence" value="ECO:0007669"/>
    <property type="project" value="UniProtKB-UniRule"/>
</dbReference>
<keyword evidence="3 11" id="KW-0819">tRNA processing</keyword>
<dbReference type="NCBIfam" id="NF009814">
    <property type="entry name" value="PRK13299.1"/>
    <property type="match status" value="1"/>
</dbReference>
<feature type="binding site" evidence="11">
    <location>
        <position position="41"/>
    </location>
    <ligand>
        <name>Mg(2+)</name>
        <dbReference type="ChEBI" id="CHEBI:18420"/>
    </ligand>
</feature>
<protein>
    <recommendedName>
        <fullName evidence="11">CCA-adding enzyme</fullName>
        <ecNumber evidence="11">2.7.7.72</ecNumber>
    </recommendedName>
    <alternativeName>
        <fullName evidence="11">CCA tRNA nucleotidyltransferase</fullName>
    </alternativeName>
    <alternativeName>
        <fullName evidence="11">tRNA CCA-pyrophosphorylase</fullName>
    </alternativeName>
    <alternativeName>
        <fullName evidence="11">tRNA adenylyl-/cytidylyl- transferase</fullName>
    </alternativeName>
    <alternativeName>
        <fullName evidence="11">tRNA nucleotidyltransferase</fullName>
    </alternativeName>
    <alternativeName>
        <fullName evidence="11">tRNA-NT</fullName>
    </alternativeName>
</protein>
<feature type="binding site" evidence="11">
    <location>
        <position position="28"/>
    </location>
    <ligand>
        <name>CTP</name>
        <dbReference type="ChEBI" id="CHEBI:37563"/>
    </ligand>
</feature>
<feature type="domain" description="Poly A polymerase head" evidence="12">
    <location>
        <begin position="23"/>
        <end position="143"/>
    </location>
</feature>
<evidence type="ECO:0000256" key="7">
    <source>
        <dbReference type="ARBA" id="ARBA00022800"/>
    </source>
</evidence>
<reference evidence="17 18" key="1">
    <citation type="submission" date="2017-10" db="EMBL/GenBank/DDBJ databases">
        <title>genome sequences of Staph epi in chlorhexidine trial.</title>
        <authorList>
            <person name="Greninger A.L."/>
            <person name="Addetia A."/>
            <person name="Qin X."/>
            <person name="Zerr D."/>
        </authorList>
    </citation>
    <scope>NUCLEOTIDE SEQUENCE [LARGE SCALE GENOMIC DNA]</scope>
    <source>
        <strain evidence="17 18">SCH-17</strain>
    </source>
</reference>
<sequence length="400" mass="46650">MSHEIFEQAKPILKKIQNKGFKAYFVGGSVRDYIMQRPIHDVDITTSATPDEIESIFDKTIPVGKEHGTINVVFQNDNYEITTFRSEDEYIDHRRPSEVYFVRDLYQDVQRRDFTMNAIAMDLNYRLYDYFNGQQDINNRVIRTVGVPSERFSEDALRIIRGLRFQSQLNFQIDSDTLHAMSSQISDIQYLSVERVVVELKKLIMGNNVKQSFEVMQNMKAFNYIPFFKSFEMSHLHIDEPITFELWIAILIVQQPKDIQLSTLKISNQEKATIKKWVTLIQTLPKIQSKQSLITLVYDYNLNDIEILLSLHHLLKQNGLTTANHLIINEISIREANEKLPIHCRKELAINGKDILNHTNKNSGPWLKDTLREIEIAVISNQIVNTKEEILEWVDAHVKI</sequence>
<feature type="binding site" evidence="11">
    <location>
        <position position="31"/>
    </location>
    <ligand>
        <name>ATP</name>
        <dbReference type="ChEBI" id="CHEBI:30616"/>
    </ligand>
</feature>
<dbReference type="Proteomes" id="UP000648077">
    <property type="component" value="Unassembled WGS sequence"/>
</dbReference>
<dbReference type="GO" id="GO:0001680">
    <property type="term" value="P:tRNA 3'-terminal CCA addition"/>
    <property type="evidence" value="ECO:0007669"/>
    <property type="project" value="UniProtKB-UniRule"/>
</dbReference>
<dbReference type="SMR" id="A0A4Q9W8C3"/>
<name>A0A4Q9W8C3_STAEP</name>
<dbReference type="Pfam" id="PF12627">
    <property type="entry name" value="PolyA_pol_RNAbd"/>
    <property type="match status" value="1"/>
</dbReference>
<dbReference type="GeneID" id="50018732"/>
<dbReference type="Pfam" id="PF13735">
    <property type="entry name" value="tRNA_NucTran2_2"/>
    <property type="match status" value="1"/>
</dbReference>
<comment type="catalytic activity">
    <reaction evidence="11">
        <text>a tRNA precursor + 2 CTP + ATP = a tRNA with a 3' CCA end + 3 diphosphate</text>
        <dbReference type="Rhea" id="RHEA:14433"/>
        <dbReference type="Rhea" id="RHEA-COMP:10465"/>
        <dbReference type="Rhea" id="RHEA-COMP:10468"/>
        <dbReference type="ChEBI" id="CHEBI:30616"/>
        <dbReference type="ChEBI" id="CHEBI:33019"/>
        <dbReference type="ChEBI" id="CHEBI:37563"/>
        <dbReference type="ChEBI" id="CHEBI:74896"/>
        <dbReference type="ChEBI" id="CHEBI:83071"/>
        <dbReference type="EC" id="2.7.7.72"/>
    </reaction>
</comment>
<evidence type="ECO:0000256" key="5">
    <source>
        <dbReference type="ARBA" id="ARBA00022723"/>
    </source>
</evidence>
<dbReference type="SUPFAM" id="SSF81301">
    <property type="entry name" value="Nucleotidyltransferase"/>
    <property type="match status" value="1"/>
</dbReference>
<keyword evidence="10 11" id="KW-0694">RNA-binding</keyword>
<feature type="binding site" evidence="11">
    <location>
        <position position="28"/>
    </location>
    <ligand>
        <name>ATP</name>
        <dbReference type="ChEBI" id="CHEBI:30616"/>
    </ligand>
</feature>
<proteinExistence type="inferred from homology"/>
<gene>
    <name evidence="11" type="primary">cca</name>
    <name evidence="17" type="ORF">CTJ08_00660</name>
    <name evidence="15" type="ORF">H3963_01480</name>
    <name evidence="16" type="ORF">I3V53_02090</name>
</gene>
<comment type="similarity">
    <text evidence="11">Belongs to the tRNA nucleotidyltransferase/poly(A) polymerase family. Bacterial CCA-adding enzyme type 3 subfamily.</text>
</comment>
<keyword evidence="2 11" id="KW-0808">Transferase</keyword>
<feature type="binding site" evidence="11">
    <location>
        <position position="155"/>
    </location>
    <ligand>
        <name>ATP</name>
        <dbReference type="ChEBI" id="CHEBI:30616"/>
    </ligand>
</feature>
<dbReference type="EC" id="2.7.7.72" evidence="11"/>
<dbReference type="Proteomes" id="UP000622362">
    <property type="component" value="Unassembled WGS sequence"/>
</dbReference>
<feature type="domain" description="CCA-adding enzyme C-terminal" evidence="14">
    <location>
        <begin position="246"/>
        <end position="394"/>
    </location>
</feature>
<reference evidence="16" key="3">
    <citation type="submission" date="2020-11" db="EMBL/GenBank/DDBJ databases">
        <title>Molecular epidemiology and genomic profiles of multidrug-resistant bacteria collected from clinical sources in South Africa.</title>
        <authorList>
            <person name="Asante J."/>
            <person name="Amoako D.G."/>
        </authorList>
    </citation>
    <scope>NUCLEOTIDE SEQUENCE</scope>
    <source>
        <strain evidence="16">C68</strain>
    </source>
</reference>
<evidence type="ECO:0000313" key="16">
    <source>
        <dbReference type="EMBL" id="MBF9302881.1"/>
    </source>
</evidence>
<feature type="binding site" evidence="11">
    <location>
        <position position="161"/>
    </location>
    <ligand>
        <name>CTP</name>
        <dbReference type="ChEBI" id="CHEBI:37563"/>
    </ligand>
</feature>
<keyword evidence="7 11" id="KW-0692">RNA repair</keyword>
<evidence type="ECO:0000256" key="4">
    <source>
        <dbReference type="ARBA" id="ARBA00022695"/>
    </source>
</evidence>
<dbReference type="EMBL" id="JADPYN010000002">
    <property type="protein sequence ID" value="MBF9302881.1"/>
    <property type="molecule type" value="Genomic_DNA"/>
</dbReference>
<keyword evidence="9 11" id="KW-0460">Magnesium</keyword>
<keyword evidence="8 11" id="KW-0067">ATP-binding</keyword>
<feature type="domain" description="tRNA nucleotidyltransferase/poly(A) polymerase RNA and SrmB- binding" evidence="13">
    <location>
        <begin position="170"/>
        <end position="229"/>
    </location>
</feature>
<evidence type="ECO:0000256" key="11">
    <source>
        <dbReference type="HAMAP-Rule" id="MF_01263"/>
    </source>
</evidence>
<feature type="binding site" evidence="11">
    <location>
        <position position="155"/>
    </location>
    <ligand>
        <name>CTP</name>
        <dbReference type="ChEBI" id="CHEBI:37563"/>
    </ligand>
</feature>
<dbReference type="CDD" id="cd05398">
    <property type="entry name" value="NT_ClassII-CCAase"/>
    <property type="match status" value="1"/>
</dbReference>
<organism evidence="15 19">
    <name type="scientific">Staphylococcus epidermidis</name>
    <dbReference type="NCBI Taxonomy" id="1282"/>
    <lineage>
        <taxon>Bacteria</taxon>
        <taxon>Bacillati</taxon>
        <taxon>Bacillota</taxon>
        <taxon>Bacilli</taxon>
        <taxon>Bacillales</taxon>
        <taxon>Staphylococcaceae</taxon>
        <taxon>Staphylococcus</taxon>
    </lineage>
</organism>
<evidence type="ECO:0000256" key="2">
    <source>
        <dbReference type="ARBA" id="ARBA00022679"/>
    </source>
</evidence>
<evidence type="ECO:0000259" key="12">
    <source>
        <dbReference type="Pfam" id="PF01743"/>
    </source>
</evidence>
<dbReference type="PANTHER" id="PTHR46173">
    <property type="entry name" value="CCA TRNA NUCLEOTIDYLTRANSFERASE 1, MITOCHONDRIAL"/>
    <property type="match status" value="1"/>
</dbReference>
<evidence type="ECO:0000256" key="3">
    <source>
        <dbReference type="ARBA" id="ARBA00022694"/>
    </source>
</evidence>
<evidence type="ECO:0000256" key="1">
    <source>
        <dbReference type="ARBA" id="ARBA00001946"/>
    </source>
</evidence>
<evidence type="ECO:0000256" key="6">
    <source>
        <dbReference type="ARBA" id="ARBA00022741"/>
    </source>
</evidence>